<dbReference type="SUPFAM" id="SSF50249">
    <property type="entry name" value="Nucleic acid-binding proteins"/>
    <property type="match status" value="1"/>
</dbReference>
<accession>A0A833V8P9</accession>
<dbReference type="Proteomes" id="UP000623129">
    <property type="component" value="Unassembled WGS sequence"/>
</dbReference>
<proteinExistence type="predicted"/>
<comment type="catalytic activity">
    <reaction evidence="5">
        <text>ATP + H2O = ADP + phosphate + H(+)</text>
        <dbReference type="Rhea" id="RHEA:13065"/>
        <dbReference type="ChEBI" id="CHEBI:15377"/>
        <dbReference type="ChEBI" id="CHEBI:15378"/>
        <dbReference type="ChEBI" id="CHEBI:30616"/>
        <dbReference type="ChEBI" id="CHEBI:43474"/>
        <dbReference type="ChEBI" id="CHEBI:456216"/>
        <dbReference type="EC" id="3.6.4.12"/>
    </reaction>
</comment>
<dbReference type="InterPro" id="IPR012340">
    <property type="entry name" value="NA-bd_OB-fold"/>
</dbReference>
<protein>
    <recommendedName>
        <fullName evidence="1">DNA helicase</fullName>
        <ecNumber evidence="1">3.6.4.12</ecNumber>
    </recommendedName>
</protein>
<gene>
    <name evidence="8" type="ORF">FCM35_KLT05874</name>
</gene>
<dbReference type="AlphaFoldDB" id="A0A833V8P9"/>
<reference evidence="8" key="1">
    <citation type="submission" date="2020-01" db="EMBL/GenBank/DDBJ databases">
        <title>Genome sequence of Kobresia littledalei, the first chromosome-level genome in the family Cyperaceae.</title>
        <authorList>
            <person name="Qu G."/>
        </authorList>
    </citation>
    <scope>NUCLEOTIDE SEQUENCE</scope>
    <source>
        <strain evidence="8">C.B.Clarke</strain>
        <tissue evidence="8">Leaf</tissue>
    </source>
</reference>
<feature type="domain" description="MCM C-terminal AAA(+) ATPase" evidence="7">
    <location>
        <begin position="250"/>
        <end position="349"/>
    </location>
</feature>
<dbReference type="GO" id="GO:0042555">
    <property type="term" value="C:MCM complex"/>
    <property type="evidence" value="ECO:0007669"/>
    <property type="project" value="TreeGrafter"/>
</dbReference>
<dbReference type="GO" id="GO:0005634">
    <property type="term" value="C:nucleus"/>
    <property type="evidence" value="ECO:0007669"/>
    <property type="project" value="TreeGrafter"/>
</dbReference>
<dbReference type="InterPro" id="IPR041562">
    <property type="entry name" value="MCM_lid"/>
</dbReference>
<dbReference type="PROSITE" id="PS50051">
    <property type="entry name" value="MCM_2"/>
    <property type="match status" value="2"/>
</dbReference>
<dbReference type="InterPro" id="IPR027417">
    <property type="entry name" value="P-loop_NTPase"/>
</dbReference>
<evidence type="ECO:0000256" key="1">
    <source>
        <dbReference type="ARBA" id="ARBA00012551"/>
    </source>
</evidence>
<evidence type="ECO:0000256" key="4">
    <source>
        <dbReference type="ARBA" id="ARBA00023125"/>
    </source>
</evidence>
<dbReference type="Gene3D" id="2.40.50.140">
    <property type="entry name" value="Nucleic acid-binding proteins"/>
    <property type="match status" value="1"/>
</dbReference>
<dbReference type="Pfam" id="PF00493">
    <property type="entry name" value="MCM"/>
    <property type="match status" value="1"/>
</dbReference>
<evidence type="ECO:0000313" key="8">
    <source>
        <dbReference type="EMBL" id="KAF3328796.1"/>
    </source>
</evidence>
<comment type="caution">
    <text evidence="8">The sequence shown here is derived from an EMBL/GenBank/DDBJ whole genome shotgun (WGS) entry which is preliminary data.</text>
</comment>
<dbReference type="EMBL" id="SWLB01000015">
    <property type="protein sequence ID" value="KAF3328796.1"/>
    <property type="molecule type" value="Genomic_DNA"/>
</dbReference>
<sequence length="609" mass="68431">MRNVRFEPYLRKACNRFILGLKSGENRPIFSDDSPNKEVNVAFYNFPLLKKLRELTTADIGKLTSVMGVVTRTSEVRPELLEATFKCLDCSQTVKNVEQQFKYTERVHVQETSKEIPGGSLPRSLDIILRHDIVEKARAGDTVIFTGSVVAVPDVMALTSPGERAECKREGPQRKNAAGGQEGVRGLKNLGVRDLSYRLAFVANSVQVVADDRADGDIRGRDMDEDDSGRPKFTDEEENEVLAMRDTPDFFNKLVESICPTVFGHKDAKRAILLMILGGVHKTTHEGINLRGDINVCIVGDPSCAKSQFLKYAANLVPRSVYTSGKSSSAAGLTATVAKEPETGEFCIEYNVALPPAILSRFDLVYIMIDEPDEINDYNIAHHIVRVHQKREEALSPAFTTAEIKRYITYGKTINPTLSEEARNLMVEKYVVLRRGDSNPGTRVAYRMTVRQLEALIRLSEAIARCHLDKVILPAHVRMAVDLLKTSIIRVESSEVDLSDFQDEDDFAEPRNEDMAQPENDDAGPPPENQGEDQEQGSEAPQKKKLVITEEEFQRITHALVMRLRQHEEEVMQDGPQNKTKNIFFDKREEQLRGHVTCITPLDLSHVYF</sequence>
<feature type="region of interest" description="Disordered" evidence="6">
    <location>
        <begin position="511"/>
        <end position="548"/>
    </location>
</feature>
<dbReference type="InterPro" id="IPR031327">
    <property type="entry name" value="MCM"/>
</dbReference>
<dbReference type="GO" id="GO:0003697">
    <property type="term" value="F:single-stranded DNA binding"/>
    <property type="evidence" value="ECO:0007669"/>
    <property type="project" value="TreeGrafter"/>
</dbReference>
<dbReference type="InterPro" id="IPR001208">
    <property type="entry name" value="MCM_dom"/>
</dbReference>
<dbReference type="OrthoDB" id="1744952at2759"/>
<name>A0A833V8P9_9POAL</name>
<dbReference type="InterPro" id="IPR033762">
    <property type="entry name" value="MCM_OB"/>
</dbReference>
<keyword evidence="9" id="KW-1185">Reference proteome</keyword>
<evidence type="ECO:0000256" key="2">
    <source>
        <dbReference type="ARBA" id="ARBA00022741"/>
    </source>
</evidence>
<dbReference type="SUPFAM" id="SSF52540">
    <property type="entry name" value="P-loop containing nucleoside triphosphate hydrolases"/>
    <property type="match status" value="1"/>
</dbReference>
<keyword evidence="3" id="KW-0067">ATP-binding</keyword>
<evidence type="ECO:0000256" key="6">
    <source>
        <dbReference type="SAM" id="MobiDB-lite"/>
    </source>
</evidence>
<evidence type="ECO:0000259" key="7">
    <source>
        <dbReference type="PROSITE" id="PS50051"/>
    </source>
</evidence>
<keyword evidence="2" id="KW-0547">Nucleotide-binding</keyword>
<dbReference type="GO" id="GO:0000727">
    <property type="term" value="P:double-strand break repair via break-induced replication"/>
    <property type="evidence" value="ECO:0007669"/>
    <property type="project" value="TreeGrafter"/>
</dbReference>
<dbReference type="GO" id="GO:1902969">
    <property type="term" value="P:mitotic DNA replication"/>
    <property type="evidence" value="ECO:0007669"/>
    <property type="project" value="TreeGrafter"/>
</dbReference>
<evidence type="ECO:0000256" key="3">
    <source>
        <dbReference type="ARBA" id="ARBA00022840"/>
    </source>
</evidence>
<dbReference type="EC" id="3.6.4.12" evidence="1"/>
<dbReference type="PANTHER" id="PTHR11630">
    <property type="entry name" value="DNA REPLICATION LICENSING FACTOR MCM FAMILY MEMBER"/>
    <property type="match status" value="1"/>
</dbReference>
<dbReference type="PANTHER" id="PTHR11630:SF43">
    <property type="entry name" value="DNA REPLICATION LICENSING FACTOR MCM6"/>
    <property type="match status" value="1"/>
</dbReference>
<keyword evidence="4" id="KW-0238">DNA-binding</keyword>
<evidence type="ECO:0000256" key="5">
    <source>
        <dbReference type="ARBA" id="ARBA00047995"/>
    </source>
</evidence>
<dbReference type="GO" id="GO:0005524">
    <property type="term" value="F:ATP binding"/>
    <property type="evidence" value="ECO:0007669"/>
    <property type="project" value="UniProtKB-KW"/>
</dbReference>
<feature type="domain" description="MCM C-terminal AAA(+) ATPase" evidence="7">
    <location>
        <begin position="351"/>
        <end position="384"/>
    </location>
</feature>
<dbReference type="Pfam" id="PF17207">
    <property type="entry name" value="MCM_OB"/>
    <property type="match status" value="2"/>
</dbReference>
<dbReference type="SMART" id="SM00350">
    <property type="entry name" value="MCM"/>
    <property type="match status" value="1"/>
</dbReference>
<organism evidence="8 9">
    <name type="scientific">Carex littledalei</name>
    <dbReference type="NCBI Taxonomy" id="544730"/>
    <lineage>
        <taxon>Eukaryota</taxon>
        <taxon>Viridiplantae</taxon>
        <taxon>Streptophyta</taxon>
        <taxon>Embryophyta</taxon>
        <taxon>Tracheophyta</taxon>
        <taxon>Spermatophyta</taxon>
        <taxon>Magnoliopsida</taxon>
        <taxon>Liliopsida</taxon>
        <taxon>Poales</taxon>
        <taxon>Cyperaceae</taxon>
        <taxon>Cyperoideae</taxon>
        <taxon>Cariceae</taxon>
        <taxon>Carex</taxon>
        <taxon>Carex subgen. Euthyceras</taxon>
    </lineage>
</organism>
<evidence type="ECO:0000313" key="9">
    <source>
        <dbReference type="Proteomes" id="UP000623129"/>
    </source>
</evidence>
<dbReference type="Pfam" id="PF17855">
    <property type="entry name" value="MCM_lid"/>
    <property type="match status" value="1"/>
</dbReference>
<dbReference type="GO" id="GO:1990518">
    <property type="term" value="F:single-stranded 3'-5' DNA helicase activity"/>
    <property type="evidence" value="ECO:0007669"/>
    <property type="project" value="TreeGrafter"/>
</dbReference>
<dbReference type="Gene3D" id="3.40.50.300">
    <property type="entry name" value="P-loop containing nucleotide triphosphate hydrolases"/>
    <property type="match status" value="2"/>
</dbReference>